<feature type="compositionally biased region" description="Basic residues" evidence="3">
    <location>
        <begin position="1499"/>
        <end position="1511"/>
    </location>
</feature>
<feature type="compositionally biased region" description="Low complexity" evidence="3">
    <location>
        <begin position="711"/>
        <end position="729"/>
    </location>
</feature>
<feature type="compositionally biased region" description="Basic and acidic residues" evidence="3">
    <location>
        <begin position="1276"/>
        <end position="1335"/>
    </location>
</feature>
<feature type="compositionally biased region" description="Basic and acidic residues" evidence="3">
    <location>
        <begin position="443"/>
        <end position="454"/>
    </location>
</feature>
<dbReference type="Proteomes" id="UP000274131">
    <property type="component" value="Unassembled WGS sequence"/>
</dbReference>
<feature type="region of interest" description="Disordered" evidence="3">
    <location>
        <begin position="2675"/>
        <end position="2707"/>
    </location>
</feature>
<feature type="domain" description="RRM" evidence="4">
    <location>
        <begin position="214"/>
        <end position="281"/>
    </location>
</feature>
<feature type="region of interest" description="Disordered" evidence="3">
    <location>
        <begin position="3157"/>
        <end position="3177"/>
    </location>
</feature>
<feature type="compositionally biased region" description="Basic and acidic residues" evidence="3">
    <location>
        <begin position="2381"/>
        <end position="2397"/>
    </location>
</feature>
<feature type="compositionally biased region" description="Basic and acidic residues" evidence="3">
    <location>
        <begin position="1917"/>
        <end position="1962"/>
    </location>
</feature>
<feature type="region of interest" description="Disordered" evidence="3">
    <location>
        <begin position="711"/>
        <end position="792"/>
    </location>
</feature>
<evidence type="ECO:0000256" key="3">
    <source>
        <dbReference type="SAM" id="MobiDB-lite"/>
    </source>
</evidence>
<feature type="compositionally biased region" description="Basic and acidic residues" evidence="3">
    <location>
        <begin position="2201"/>
        <end position="2217"/>
    </location>
</feature>
<dbReference type="CDD" id="cd00590">
    <property type="entry name" value="RRM_SF"/>
    <property type="match status" value="1"/>
</dbReference>
<feature type="region of interest" description="Disordered" evidence="3">
    <location>
        <begin position="1215"/>
        <end position="1454"/>
    </location>
</feature>
<feature type="compositionally biased region" description="Polar residues" evidence="3">
    <location>
        <begin position="1579"/>
        <end position="1588"/>
    </location>
</feature>
<feature type="compositionally biased region" description="Low complexity" evidence="3">
    <location>
        <begin position="809"/>
        <end position="820"/>
    </location>
</feature>
<feature type="domain" description="RRM" evidence="4">
    <location>
        <begin position="69"/>
        <end position="148"/>
    </location>
</feature>
<feature type="compositionally biased region" description="Low complexity" evidence="3">
    <location>
        <begin position="1151"/>
        <end position="1166"/>
    </location>
</feature>
<evidence type="ECO:0000313" key="5">
    <source>
        <dbReference type="EMBL" id="VDD92057.1"/>
    </source>
</evidence>
<feature type="compositionally biased region" description="Polar residues" evidence="3">
    <location>
        <begin position="3259"/>
        <end position="3284"/>
    </location>
</feature>
<dbReference type="STRING" id="51028.A0A0N4VA08"/>
<dbReference type="WBParaSite" id="EVEC_0000728701-mRNA-1">
    <property type="protein sequence ID" value="EVEC_0000728701-mRNA-1"/>
    <property type="gene ID" value="EVEC_0000728701"/>
</dbReference>
<accession>A0A0N4VA08</accession>
<feature type="compositionally biased region" description="Low complexity" evidence="3">
    <location>
        <begin position="1122"/>
        <end position="1132"/>
    </location>
</feature>
<feature type="region of interest" description="Disordered" evidence="3">
    <location>
        <begin position="1"/>
        <end position="21"/>
    </location>
</feature>
<feature type="region of interest" description="Disordered" evidence="3">
    <location>
        <begin position="430"/>
        <end position="676"/>
    </location>
</feature>
<dbReference type="GO" id="GO:0003723">
    <property type="term" value="F:RNA binding"/>
    <property type="evidence" value="ECO:0007669"/>
    <property type="project" value="UniProtKB-UniRule"/>
</dbReference>
<feature type="region of interest" description="Disordered" evidence="3">
    <location>
        <begin position="1836"/>
        <end position="1976"/>
    </location>
</feature>
<feature type="compositionally biased region" description="Basic and acidic residues" evidence="3">
    <location>
        <begin position="1841"/>
        <end position="1869"/>
    </location>
</feature>
<feature type="compositionally biased region" description="Basic and acidic residues" evidence="3">
    <location>
        <begin position="634"/>
        <end position="648"/>
    </location>
</feature>
<feature type="region of interest" description="Disordered" evidence="3">
    <location>
        <begin position="2551"/>
        <end position="2580"/>
    </location>
</feature>
<feature type="region of interest" description="Disordered" evidence="3">
    <location>
        <begin position="2611"/>
        <end position="2638"/>
    </location>
</feature>
<feature type="compositionally biased region" description="Basic and acidic residues" evidence="3">
    <location>
        <begin position="2082"/>
        <end position="2099"/>
    </location>
</feature>
<dbReference type="InterPro" id="IPR012677">
    <property type="entry name" value="Nucleotide-bd_a/b_plait_sf"/>
</dbReference>
<feature type="region of interest" description="Disordered" evidence="3">
    <location>
        <begin position="972"/>
        <end position="999"/>
    </location>
</feature>
<feature type="compositionally biased region" description="Polar residues" evidence="3">
    <location>
        <begin position="2819"/>
        <end position="2836"/>
    </location>
</feature>
<feature type="region of interest" description="Disordered" evidence="3">
    <location>
        <begin position="2078"/>
        <end position="2183"/>
    </location>
</feature>
<feature type="region of interest" description="Disordered" evidence="3">
    <location>
        <begin position="2270"/>
        <end position="2306"/>
    </location>
</feature>
<feature type="compositionally biased region" description="Basic and acidic residues" evidence="3">
    <location>
        <begin position="2551"/>
        <end position="2570"/>
    </location>
</feature>
<feature type="compositionally biased region" description="Basic and acidic residues" evidence="3">
    <location>
        <begin position="1882"/>
        <end position="1897"/>
    </location>
</feature>
<feature type="compositionally biased region" description="Low complexity" evidence="3">
    <location>
        <begin position="3002"/>
        <end position="3018"/>
    </location>
</feature>
<reference evidence="7" key="1">
    <citation type="submission" date="2016-04" db="UniProtKB">
        <authorList>
            <consortium name="WormBaseParasite"/>
        </authorList>
    </citation>
    <scope>IDENTIFICATION</scope>
</reference>
<feature type="region of interest" description="Disordered" evidence="3">
    <location>
        <begin position="3250"/>
        <end position="3307"/>
    </location>
</feature>
<proteinExistence type="predicted"/>
<keyword evidence="1 2" id="KW-0694">RNA-binding</keyword>
<feature type="compositionally biased region" description="Basic and acidic residues" evidence="3">
    <location>
        <begin position="1643"/>
        <end position="1719"/>
    </location>
</feature>
<keyword evidence="6" id="KW-1185">Reference proteome</keyword>
<dbReference type="InterPro" id="IPR000504">
    <property type="entry name" value="RRM_dom"/>
</dbReference>
<feature type="region of interest" description="Disordered" evidence="3">
    <location>
        <begin position="1099"/>
        <end position="1200"/>
    </location>
</feature>
<organism evidence="7">
    <name type="scientific">Enterobius vermicularis</name>
    <name type="common">Human pinworm</name>
    <dbReference type="NCBI Taxonomy" id="51028"/>
    <lineage>
        <taxon>Eukaryota</taxon>
        <taxon>Metazoa</taxon>
        <taxon>Ecdysozoa</taxon>
        <taxon>Nematoda</taxon>
        <taxon>Chromadorea</taxon>
        <taxon>Rhabditida</taxon>
        <taxon>Spirurina</taxon>
        <taxon>Oxyuridomorpha</taxon>
        <taxon>Oxyuroidea</taxon>
        <taxon>Oxyuridae</taxon>
        <taxon>Enterobius</taxon>
    </lineage>
</organism>
<dbReference type="Pfam" id="PF00076">
    <property type="entry name" value="RRM_1"/>
    <property type="match status" value="1"/>
</dbReference>
<feature type="compositionally biased region" description="Low complexity" evidence="3">
    <location>
        <begin position="832"/>
        <end position="845"/>
    </location>
</feature>
<feature type="compositionally biased region" description="Polar residues" evidence="3">
    <location>
        <begin position="2862"/>
        <end position="2878"/>
    </location>
</feature>
<feature type="compositionally biased region" description="Basic and acidic residues" evidence="3">
    <location>
        <begin position="1256"/>
        <end position="1268"/>
    </location>
</feature>
<feature type="compositionally biased region" description="Polar residues" evidence="3">
    <location>
        <begin position="2887"/>
        <end position="2899"/>
    </location>
</feature>
<evidence type="ECO:0000313" key="7">
    <source>
        <dbReference type="WBParaSite" id="EVEC_0000728701-mRNA-1"/>
    </source>
</evidence>
<feature type="compositionally biased region" description="Polar residues" evidence="3">
    <location>
        <begin position="973"/>
        <end position="996"/>
    </location>
</feature>
<name>A0A0N4VA08_ENTVE</name>
<feature type="compositionally biased region" description="Basic and acidic residues" evidence="3">
    <location>
        <begin position="602"/>
        <end position="613"/>
    </location>
</feature>
<dbReference type="Gene3D" id="3.30.70.330">
    <property type="match status" value="2"/>
</dbReference>
<sequence>MRCPTGISRHHQGSTGNATQLPVVVKQSSGTISRRIDALETSVSLFNEASTISTSGGHCNQMPPAQGMQGVYVSNLPSASKNESVLKDSLTGLFKKFGKIIHITFETDASSDERKALIIFQRLNDTEKLISDVHSLCGVRLKLKLASHVAVAEAYNHFLVLTSAQASGILPSSISVLHDNSAYARTAHKELPQECVLPLRSGSIVDALAPQASRTLYVGGLERRTSEEWLMSRYSQFGQILDIEVKNWDSPSPFAFIQFADIQSVVRAINASDGSLIAHGQGARKPLKASLIFFIISIDISILYVESSNHIVKLRELPSGCTSDYLRDKIRLQFTDSLTDILYDVKYSEAVLIFSNNESSQRLLNMIKTKKLLFWDVDQKRDVQLPADYCSEKLYNYFVERKFKTEKECVNLGLASTSVVGPNHENLQLTSSSLLAPPPDPPSHLRDTRCDSHKSTPSGISKKRLNGDDEIRGTSRSSRMTYNRQRRHRRRRSDDHITSSSSSSSTTSSSSATDTSDSRSSSPERRRDSSVDERIKYSRANLHLSHKAREQVSCSSTHHNHASPSVREDRSPLPSGTSVQQLTQLLPPPMPSAAILNPHTPEPPKVETKDMRSKRITSRTLSSNYGFHPSSESLSEKLNSRKSADDAVKSGSRSATGNALCDSSSHDTTTVPETLSNSRLEEIANSVLQHHYYSTGSPGSNQASLLLHSNSLSVNHPSGRSSHSASGSSVHHRSIDDRRHQSASSLRSTVNKKSRWPWGNDPIKTTCHIPLETASTKRGDPRKNHAVRSSASSVNLPVPDFAQSFALTRRSNSSAESSRAQHLKVESRRVSKSSSSVPLPPSSELTNGSLPGSSLFTPPHGPSGTKAHLSVSRSASSGSDAVLSPDGASSSAVIPANQTSVFDVVEDSSPTLDNNALRERIFALGAKFQHIDETIQKTRSSHFDLERRPPSLLFSQRPQKFEDELERLKAKSSLHSATSTAVSQHSTAPTTSSTINAFPDGFPKSKAVISTSSQHSQIERVEETSKISRSALSIAVSPAASSNVSANIQPASSISEENAASAMSPSLLPGHLKRPPAPPTAAALKQSSFSAVSGPQHVVAFPPNFSVPPPPLPYPPAPPALASPKAPSLPLISAPPPPPPLISGPVSQPEASASTTSTPTVTPKSSRVMHPPAPGSSPATISHSRKDSQHTKTPAPHSALLSLSEDSIFKALASMKSQTSVSKNTSKTAEKETAVRSTTSLLPAKSIARSIRPKVHKDSGVKSLEDLFRQQAQDSSESRKKQLLKIKSEEKASRSEKETDFLRKSSDIDHEKRITKEQEKKPIERTSLENVERKEKEKKKSSKEHGNKEARTKDLSKEKKAGRDLGRDTKERIKERDKERSKQKERENQKAKKEEERKTRESKEKEKKRKEKERGRERKKRHYKKDSLSESESESNEDSDSDASVDFRSSEAQRQQWLYDEAETGLIGLSMYDRVKRRSSAMKFDDAEKRHKTLEMLQQKKRQKNNQKPQRRTVQIESSTEEEGEIQQDDDSDAMSSFASSLASGSKDSKMKSLSTASKKEGSKVAPKGSSEESGTDEGFSQGSSGTSESDEAPKRKPVNRKAHQKSKGGAKLSMEDVFNNEESSDDATRHSAASFAPSIESKSSKKDSRKLSSENEKKEVSNERDLKKDTEKQKDKVRTKEEKCKIKDDKDRIKEEEEKKDEKERQKVKERLKSGKDKAKVKKMKREIERDKPVEEIKSSGKIQKKSDKDKGKKKRQWKGDSEVSYGTDESVERKRSKVEKSSLTQISMFPEPAKKQLSKTFKTDKSKPAEKAPKVAEKSQAIASNAEFERRLAKKLRKEQKQKLREEVEEVKKKEEEKKEGRVHVLDETTSSQVGPSRTEVYEVKNQDKELEKEQTTASSRELSEDKQQMGGMKKNNDRLSTDGETKVQEERVVLGEARECLHDGRTSDSKQNSRKDSHEIVVSSEEEDKHIMSDVVAVKENGEEGVKEKLETQYKQADADEVKELSSDHQEDEETAKKDQEVKKTSLAEGLEHFMGAETTSRSEEVAVAKKEFEYEDDKFFSGTEVQYGNDFGEDLDLEMNKDHGEVDNVVKREEGSCGSGEESEKMDFVDEEMRESEIKADGLSSDSASRKDEVLKAAGLLPIGSEQDRQTESAEKNEISAGIDQVTTGLKTESEDAKDEAAIEGLSGVTWEHQLKCTATDDPHESSVTEKHTDRKRKLSDETGGTAKKPKEAGETLSSCVTDVTENVVKDEDSCKEAHKDLEEKSLYTDKIGGEAEEVNESNQRDNVEKTGSDNFDSGGESVGHFVQLQALKLDENGDTASTSKEFNKEDGFYRCSARQADEVTSASTEDESSFKLEIEKKDLQNISTELENSARTVKEDVGKEKCEKEEGHSISSQIPPGGMISFVASSDAECSAVSMVDIKANSTSFVSGSCDSNEGFELIDEGRVDGVPERCEQVEENGANEVERDIHDVQETEDAVLSIAFPEDDSSQHGVDERINPMDENYMSDTTSRHSSVTDTAVTANDSEELSKYYTVDATSSFSVADKENAEDTKSNDIRLEKNVTDSKTGPEGASSAHIDEVIDDVVSGGYVEVDAERLMQLNTKKAEEEQATQEVPSADSHPTCDMSYPASTSQQSFSMDSISASVSLCPRFPPTVTLITEPETPIVQQQTVMQKQHLSEQPLPQHRLQPPQQPHQAVATQQQIPIYQPSEAQQMSQSRLQQTTQIPQQSLVSLQHPQIPSQQQDLHFQLQQIQMPQDGQLQQQQIHMNQQAIAQQQPQVQQVVQQQPIQTQSNVKLQQQSSPFLTQTQPCVQFPQIPSQGGQTNISFSPQQRSSQEVVVRQDLKGVELEAGPDRSATSTGSRDQFSRQVSNHGVPDRNTTHQPILNHQQTHPTVKGQKPLPSTVEQRAQFLQQQIAHPNMNYNNFLAIMNVAQRQDVAHATQQEMQLAPHQTGAAQTPSFTSNSSSTTSGRTESQLQTPSSALPTREMYLHTPKKQQQQQSQPQQQQSKQQTVPVCHQTHAGQAANVNARSGEMMRTLHSQAASGSALSNQLQSSQLATKLTNTPEQPLSALPSFATRQQPSPALAQQAMNAATTLSSVFGMGLPTTTTNQLFSNEQYLQFYHAQMMQAAYSGMTGSSYGTPSHATYPSAASLSGGTSAMQPSQRLGQEQHQTQATPMVSQQQAQNIAAVAQHQLNAFYSSSSLPLDYLQQQMRQIEQNRQQTFQNNSSQRQQQRDLQITREVQQPPEVHQRGTSQLMDVQQPRQDSNPSRKPSTKVTQHHVHASSSQMSSEESFGECLE</sequence>
<evidence type="ECO:0000256" key="2">
    <source>
        <dbReference type="PROSITE-ProRule" id="PRU00176"/>
    </source>
</evidence>
<feature type="compositionally biased region" description="Polar residues" evidence="3">
    <location>
        <begin position="846"/>
        <end position="856"/>
    </location>
</feature>
<dbReference type="SUPFAM" id="SSF54928">
    <property type="entry name" value="RNA-binding domain, RBD"/>
    <property type="match status" value="2"/>
</dbReference>
<feature type="compositionally biased region" description="Basic and acidic residues" evidence="3">
    <location>
        <begin position="1803"/>
        <end position="1819"/>
    </location>
</feature>
<feature type="compositionally biased region" description="Basic and acidic residues" evidence="3">
    <location>
        <begin position="1343"/>
        <end position="1405"/>
    </location>
</feature>
<feature type="compositionally biased region" description="Low complexity" evidence="3">
    <location>
        <begin position="498"/>
        <end position="521"/>
    </location>
</feature>
<feature type="compositionally biased region" description="Low complexity" evidence="3">
    <location>
        <begin position="1534"/>
        <end position="1546"/>
    </location>
</feature>
<feature type="compositionally biased region" description="Pro residues" evidence="3">
    <location>
        <begin position="1105"/>
        <end position="1121"/>
    </location>
</feature>
<reference evidence="5 6" key="2">
    <citation type="submission" date="2018-10" db="EMBL/GenBank/DDBJ databases">
        <authorList>
            <consortium name="Pathogen Informatics"/>
        </authorList>
    </citation>
    <scope>NUCLEOTIDE SEQUENCE [LARGE SCALE GENOMIC DNA]</scope>
</reference>
<dbReference type="SMART" id="SM00360">
    <property type="entry name" value="RRM"/>
    <property type="match status" value="2"/>
</dbReference>
<evidence type="ECO:0000256" key="1">
    <source>
        <dbReference type="ARBA" id="ARBA00022884"/>
    </source>
</evidence>
<feature type="region of interest" description="Disordered" evidence="3">
    <location>
        <begin position="1996"/>
        <end position="2026"/>
    </location>
</feature>
<dbReference type="PANTHER" id="PTHR23189">
    <property type="entry name" value="RNA RECOGNITION MOTIF-CONTAINING"/>
    <property type="match status" value="1"/>
</dbReference>
<dbReference type="InterPro" id="IPR035979">
    <property type="entry name" value="RBD_domain_sf"/>
</dbReference>
<feature type="compositionally biased region" description="Pro residues" evidence="3">
    <location>
        <begin position="1133"/>
        <end position="1142"/>
    </location>
</feature>
<feature type="region of interest" description="Disordered" evidence="3">
    <location>
        <begin position="2819"/>
        <end position="2910"/>
    </location>
</feature>
<feature type="compositionally biased region" description="Basic residues" evidence="3">
    <location>
        <begin position="1406"/>
        <end position="1424"/>
    </location>
</feature>
<dbReference type="OrthoDB" id="6407164at2759"/>
<dbReference type="PROSITE" id="PS50102">
    <property type="entry name" value="RRM"/>
    <property type="match status" value="2"/>
</dbReference>
<feature type="compositionally biased region" description="Polar residues" evidence="3">
    <location>
        <begin position="651"/>
        <end position="676"/>
    </location>
</feature>
<feature type="region of interest" description="Disordered" evidence="3">
    <location>
        <begin position="2201"/>
        <end position="2242"/>
    </location>
</feature>
<feature type="compositionally biased region" description="Acidic residues" evidence="3">
    <location>
        <begin position="1519"/>
        <end position="1533"/>
    </location>
</feature>
<feature type="compositionally biased region" description="Polar residues" evidence="3">
    <location>
        <begin position="474"/>
        <end position="483"/>
    </location>
</feature>
<feature type="compositionally biased region" description="Low complexity" evidence="3">
    <location>
        <begin position="2964"/>
        <end position="2981"/>
    </location>
</feature>
<evidence type="ECO:0000259" key="4">
    <source>
        <dbReference type="PROSITE" id="PS50102"/>
    </source>
</evidence>
<feature type="compositionally biased region" description="Basic and acidic residues" evidence="3">
    <location>
        <begin position="2150"/>
        <end position="2162"/>
    </location>
</feature>
<feature type="compositionally biased region" description="Acidic residues" evidence="3">
    <location>
        <begin position="1429"/>
        <end position="1443"/>
    </location>
</feature>
<gene>
    <name evidence="5" type="ORF">EVEC_LOCUS6808</name>
</gene>
<feature type="compositionally biased region" description="Basic and acidic residues" evidence="3">
    <location>
        <begin position="2287"/>
        <end position="2296"/>
    </location>
</feature>
<protein>
    <submittedName>
        <fullName evidence="7">RRM domain-containing protein</fullName>
    </submittedName>
</protein>
<feature type="region of interest" description="Disordered" evidence="3">
    <location>
        <begin position="2947"/>
        <end position="3023"/>
    </location>
</feature>
<feature type="compositionally biased region" description="Basic and acidic residues" evidence="3">
    <location>
        <begin position="1727"/>
        <end position="1752"/>
    </location>
</feature>
<feature type="compositionally biased region" description="Polar residues" evidence="3">
    <location>
        <begin position="1215"/>
        <end position="1227"/>
    </location>
</feature>
<feature type="compositionally biased region" description="Low complexity" evidence="3">
    <location>
        <begin position="869"/>
        <end position="884"/>
    </location>
</feature>
<feature type="region of interest" description="Disordered" evidence="3">
    <location>
        <begin position="2376"/>
        <end position="2406"/>
    </location>
</feature>
<feature type="region of interest" description="Disordered" evidence="3">
    <location>
        <begin position="809"/>
        <end position="892"/>
    </location>
</feature>
<feature type="compositionally biased region" description="Polar residues" evidence="3">
    <location>
        <begin position="618"/>
        <end position="633"/>
    </location>
</feature>
<evidence type="ECO:0000313" key="6">
    <source>
        <dbReference type="Proteomes" id="UP000274131"/>
    </source>
</evidence>
<feature type="region of interest" description="Disordered" evidence="3">
    <location>
        <begin position="1480"/>
        <end position="1824"/>
    </location>
</feature>
<feature type="compositionally biased region" description="Low complexity" evidence="3">
    <location>
        <begin position="2687"/>
        <end position="2707"/>
    </location>
</feature>
<feature type="compositionally biased region" description="Basic residues" evidence="3">
    <location>
        <begin position="1596"/>
        <end position="1609"/>
    </location>
</feature>
<dbReference type="EMBL" id="UXUI01008657">
    <property type="protein sequence ID" value="VDD92057.1"/>
    <property type="molecule type" value="Genomic_DNA"/>
</dbReference>
<feature type="compositionally biased region" description="Basic and acidic residues" evidence="3">
    <location>
        <begin position="522"/>
        <end position="536"/>
    </location>
</feature>